<protein>
    <recommendedName>
        <fullName evidence="2">DUF4340 domain-containing protein</fullName>
    </recommendedName>
</protein>
<organism evidence="3 4">
    <name type="scientific">Symmachiella dynata</name>
    <dbReference type="NCBI Taxonomy" id="2527995"/>
    <lineage>
        <taxon>Bacteria</taxon>
        <taxon>Pseudomonadati</taxon>
        <taxon>Planctomycetota</taxon>
        <taxon>Planctomycetia</taxon>
        <taxon>Planctomycetales</taxon>
        <taxon>Planctomycetaceae</taxon>
        <taxon>Symmachiella</taxon>
    </lineage>
</organism>
<dbReference type="Pfam" id="PF14238">
    <property type="entry name" value="DUF4340"/>
    <property type="match status" value="1"/>
</dbReference>
<evidence type="ECO:0000313" key="3">
    <source>
        <dbReference type="EMBL" id="QDU46228.1"/>
    </source>
</evidence>
<feature type="region of interest" description="Disordered" evidence="1">
    <location>
        <begin position="354"/>
        <end position="382"/>
    </location>
</feature>
<feature type="compositionally biased region" description="Basic and acidic residues" evidence="1">
    <location>
        <begin position="467"/>
        <end position="482"/>
    </location>
</feature>
<sequence>MNETLRTLAFVGVAVVSLLVAVFAAPTINDPLADMNLGSEFYPDFKDSTKAASLSVVVFNEDTARRQQFIVENKDGVWSIPSHNDYPADAAERLANTAASLIGIKRDGFQSQLVDSHEALGVVDPLDDDAPTLKGRGDRLILKDADGNKLVDFIIGKQVEGRDGYYYVRKEGSNAVYIAKMDVDLSTKFSDWVETDLLKMNRDELTSVVIHDYSIDENSGTLKEGETSELSHAKASDPWTLAGLDAETQELDVAKVTAMISAMDELKLIGVRPKPEGLSNDLKLSKDAAPRTREAFNDLISRGFFPTEQGLKSNEGELVVTTNKGVEYVLRFGEIFTGSDLEIEAGLEKDAKQAKADGEKKAEGDDADKANDDKPEVEEEKLQGRFLFAFARFDEAALGPKPVEPEKPAEPAAEEKTDDKPPAEKEDDKKPEAPADDDQPADADATDEKPEDAKSEDDTPADDADADAEKEKEADKPTEKSAEQAAADAAKAQAEYEQAMAKYKTDLAAYEKKAQEGRKEVEELNRRFADWYYVISEEDFKKIRLHRDELAKPKTPAGEAGNLQSPLNGGGLPPLN</sequence>
<feature type="domain" description="DUF4340" evidence="2">
    <location>
        <begin position="78"/>
        <end position="280"/>
    </location>
</feature>
<dbReference type="InterPro" id="IPR025641">
    <property type="entry name" value="DUF4340"/>
</dbReference>
<feature type="compositionally biased region" description="Basic and acidic residues" evidence="1">
    <location>
        <begin position="446"/>
        <end position="457"/>
    </location>
</feature>
<dbReference type="RefSeq" id="WP_145378765.1">
    <property type="nucleotide sequence ID" value="NZ_CP036276.1"/>
</dbReference>
<proteinExistence type="predicted"/>
<dbReference type="KEGG" id="sdyn:Mal52_47460"/>
<reference evidence="3 4" key="1">
    <citation type="submission" date="2019-02" db="EMBL/GenBank/DDBJ databases">
        <title>Deep-cultivation of Planctomycetes and their phenomic and genomic characterization uncovers novel biology.</title>
        <authorList>
            <person name="Wiegand S."/>
            <person name="Jogler M."/>
            <person name="Boedeker C."/>
            <person name="Pinto D."/>
            <person name="Vollmers J."/>
            <person name="Rivas-Marin E."/>
            <person name="Kohn T."/>
            <person name="Peeters S.H."/>
            <person name="Heuer A."/>
            <person name="Rast P."/>
            <person name="Oberbeckmann S."/>
            <person name="Bunk B."/>
            <person name="Jeske O."/>
            <person name="Meyerdierks A."/>
            <person name="Storesund J.E."/>
            <person name="Kallscheuer N."/>
            <person name="Luecker S."/>
            <person name="Lage O.M."/>
            <person name="Pohl T."/>
            <person name="Merkel B.J."/>
            <person name="Hornburger P."/>
            <person name="Mueller R.-W."/>
            <person name="Bruemmer F."/>
            <person name="Labrenz M."/>
            <person name="Spormann A.M."/>
            <person name="Op den Camp H."/>
            <person name="Overmann J."/>
            <person name="Amann R."/>
            <person name="Jetten M.S.M."/>
            <person name="Mascher T."/>
            <person name="Medema M.H."/>
            <person name="Devos D.P."/>
            <person name="Kaster A.-K."/>
            <person name="Ovreas L."/>
            <person name="Rohde M."/>
            <person name="Galperin M.Y."/>
            <person name="Jogler C."/>
        </authorList>
    </citation>
    <scope>NUCLEOTIDE SEQUENCE [LARGE SCALE GENOMIC DNA]</scope>
    <source>
        <strain evidence="3 4">Mal52</strain>
    </source>
</reference>
<dbReference type="AlphaFoldDB" id="A0A517ZUS5"/>
<feature type="region of interest" description="Disordered" evidence="1">
    <location>
        <begin position="397"/>
        <end position="491"/>
    </location>
</feature>
<evidence type="ECO:0000256" key="1">
    <source>
        <dbReference type="SAM" id="MobiDB-lite"/>
    </source>
</evidence>
<accession>A0A517ZUS5</accession>
<dbReference type="Proteomes" id="UP000319383">
    <property type="component" value="Chromosome"/>
</dbReference>
<dbReference type="EMBL" id="CP036276">
    <property type="protein sequence ID" value="QDU46228.1"/>
    <property type="molecule type" value="Genomic_DNA"/>
</dbReference>
<feature type="compositionally biased region" description="Acidic residues" evidence="1">
    <location>
        <begin position="434"/>
        <end position="445"/>
    </location>
</feature>
<feature type="compositionally biased region" description="Basic and acidic residues" evidence="1">
    <location>
        <begin position="403"/>
        <end position="433"/>
    </location>
</feature>
<evidence type="ECO:0000313" key="4">
    <source>
        <dbReference type="Proteomes" id="UP000319383"/>
    </source>
</evidence>
<name>A0A517ZUS5_9PLAN</name>
<evidence type="ECO:0000259" key="2">
    <source>
        <dbReference type="Pfam" id="PF14238"/>
    </source>
</evidence>
<feature type="compositionally biased region" description="Basic and acidic residues" evidence="1">
    <location>
        <begin position="354"/>
        <end position="374"/>
    </location>
</feature>
<keyword evidence="4" id="KW-1185">Reference proteome</keyword>
<feature type="region of interest" description="Disordered" evidence="1">
    <location>
        <begin position="552"/>
        <end position="576"/>
    </location>
</feature>
<gene>
    <name evidence="3" type="ORF">Mal52_47460</name>
</gene>